<feature type="region of interest" description="Disordered" evidence="7">
    <location>
        <begin position="617"/>
        <end position="642"/>
    </location>
</feature>
<dbReference type="InterPro" id="IPR051915">
    <property type="entry name" value="Cellulose_Degrad_GH3"/>
</dbReference>
<accession>A0A7Y0BPC8</accession>
<evidence type="ECO:0000256" key="1">
    <source>
        <dbReference type="ARBA" id="ARBA00000448"/>
    </source>
</evidence>
<evidence type="ECO:0000259" key="10">
    <source>
        <dbReference type="Pfam" id="PF01915"/>
    </source>
</evidence>
<evidence type="ECO:0000259" key="9">
    <source>
        <dbReference type="Pfam" id="PF00933"/>
    </source>
</evidence>
<feature type="signal peptide" evidence="8">
    <location>
        <begin position="1"/>
        <end position="22"/>
    </location>
</feature>
<dbReference type="Pfam" id="PF00933">
    <property type="entry name" value="Glyco_hydro_3"/>
    <property type="match status" value="1"/>
</dbReference>
<evidence type="ECO:0000256" key="6">
    <source>
        <dbReference type="ARBA" id="ARBA00023295"/>
    </source>
</evidence>
<comment type="catalytic activity">
    <reaction evidence="1">
        <text>Hydrolysis of terminal, non-reducing beta-D-glucosyl residues with release of beta-D-glucose.</text>
        <dbReference type="EC" id="3.2.1.21"/>
    </reaction>
</comment>
<keyword evidence="4 8" id="KW-0732">Signal</keyword>
<dbReference type="SUPFAM" id="SSF51445">
    <property type="entry name" value="(Trans)glycosidases"/>
    <property type="match status" value="1"/>
</dbReference>
<comment type="similarity">
    <text evidence="2">Belongs to the glycosyl hydrolase 3 family.</text>
</comment>
<dbReference type="AlphaFoldDB" id="A0A7Y0BPC8"/>
<feature type="domain" description="Glycoside hydrolase family 3 C-terminal" evidence="10">
    <location>
        <begin position="498"/>
        <end position="641"/>
    </location>
</feature>
<evidence type="ECO:0000256" key="8">
    <source>
        <dbReference type="SAM" id="SignalP"/>
    </source>
</evidence>
<dbReference type="RefSeq" id="WP_169493346.1">
    <property type="nucleotide sequence ID" value="NZ_JABBGM010000004.1"/>
</dbReference>
<dbReference type="Gene3D" id="3.20.20.300">
    <property type="entry name" value="Glycoside hydrolase, family 3, N-terminal domain"/>
    <property type="match status" value="1"/>
</dbReference>
<dbReference type="SUPFAM" id="SSF52279">
    <property type="entry name" value="Beta-D-glucan exohydrolase, C-terminal domain"/>
    <property type="match status" value="1"/>
</dbReference>
<dbReference type="GO" id="GO:0009251">
    <property type="term" value="P:glucan catabolic process"/>
    <property type="evidence" value="ECO:0007669"/>
    <property type="project" value="TreeGrafter"/>
</dbReference>
<dbReference type="InterPro" id="IPR001764">
    <property type="entry name" value="Glyco_hydro_3_N"/>
</dbReference>
<feature type="chain" id="PRO_5031062879" description="beta-glucosidase" evidence="8">
    <location>
        <begin position="23"/>
        <end position="642"/>
    </location>
</feature>
<keyword evidence="12" id="KW-1185">Reference proteome</keyword>
<evidence type="ECO:0000256" key="7">
    <source>
        <dbReference type="SAM" id="MobiDB-lite"/>
    </source>
</evidence>
<evidence type="ECO:0000256" key="2">
    <source>
        <dbReference type="ARBA" id="ARBA00005336"/>
    </source>
</evidence>
<keyword evidence="6" id="KW-0326">Glycosidase</keyword>
<dbReference type="Gene3D" id="3.40.50.1700">
    <property type="entry name" value="Glycoside hydrolase family 3 C-terminal domain"/>
    <property type="match status" value="1"/>
</dbReference>
<evidence type="ECO:0000256" key="3">
    <source>
        <dbReference type="ARBA" id="ARBA00012744"/>
    </source>
</evidence>
<name>A0A7Y0BPC8_9SPHN</name>
<sequence>MGKRWVAAAVGLAGLLGTTALADSPRTWRDLNHNGALDAYENPAVPTARRVDDLLARMTLAEKVGLMLHGTLPGQGGNPIGLGQSYDHDGAARLIGSGVNSFITRLDADPAHFAEENNAIQKIAEGTRLGIPVTISTDPRNHFEVIVGASSSGGGFSKWPEPLGLAAIGDEKLVENFGRIAAREYRAVGIQMALSPQADLYTEPRWPRGNATFGSDPATVSRLAGAYVRGFQGRANGLAPGGVATVVKHWAGYGAEPEGFDGHNYYGRNAKLDAASFQRHLAAFDGPLAARSAGVMPTYVIPHGATRKGKPLPPVGGGFNRPLIEGLLRQDRHFTGLVVSDWAITNDCPEQCRAPTAEKPQGFAIAMPWGVEDMPESDRFALGANAGIDQFGGVADPAPLLAAIKAGKLSIARVNQAARRVLALKFQLGLFDNPYVDPQAAAHVLGDPAVQAQADAAQRAGQVLLENRGGLLPLRSARKVWLSGVSADAARAAGLEPVDDIARADVALVRVATPHELLHPGAFFGSRQHEGRLDFRADDEATRTVAFAAARVPTVVAVDLDRPAVLTALKDALALNKASALFGLFGASDAVLLDLVTGKAKPQGHLPFELPSSAQAVAAQDPARSDDSRNPLYRRGAGLTYR</sequence>
<dbReference type="InterPro" id="IPR017853">
    <property type="entry name" value="GH"/>
</dbReference>
<evidence type="ECO:0000256" key="4">
    <source>
        <dbReference type="ARBA" id="ARBA00022729"/>
    </source>
</evidence>
<dbReference type="Proteomes" id="UP000583556">
    <property type="component" value="Unassembled WGS sequence"/>
</dbReference>
<dbReference type="PANTHER" id="PTHR30620:SF16">
    <property type="entry name" value="LYSOSOMAL BETA GLUCOSIDASE"/>
    <property type="match status" value="1"/>
</dbReference>
<organism evidence="11 12">
    <name type="scientific">Novosphingobium olei</name>
    <dbReference type="NCBI Taxonomy" id="2728851"/>
    <lineage>
        <taxon>Bacteria</taxon>
        <taxon>Pseudomonadati</taxon>
        <taxon>Pseudomonadota</taxon>
        <taxon>Alphaproteobacteria</taxon>
        <taxon>Sphingomonadales</taxon>
        <taxon>Sphingomonadaceae</taxon>
        <taxon>Novosphingobium</taxon>
    </lineage>
</organism>
<dbReference type="InterPro" id="IPR002772">
    <property type="entry name" value="Glyco_hydro_3_C"/>
</dbReference>
<evidence type="ECO:0000256" key="5">
    <source>
        <dbReference type="ARBA" id="ARBA00022801"/>
    </source>
</evidence>
<feature type="domain" description="Glycoside hydrolase family 3 N-terminal" evidence="9">
    <location>
        <begin position="111"/>
        <end position="423"/>
    </location>
</feature>
<dbReference type="InterPro" id="IPR036962">
    <property type="entry name" value="Glyco_hydro_3_N_sf"/>
</dbReference>
<dbReference type="PRINTS" id="PR00133">
    <property type="entry name" value="GLHYDRLASE3"/>
</dbReference>
<protein>
    <recommendedName>
        <fullName evidence="3">beta-glucosidase</fullName>
        <ecNumber evidence="3">3.2.1.21</ecNumber>
    </recommendedName>
</protein>
<dbReference type="Pfam" id="PF01915">
    <property type="entry name" value="Glyco_hydro_3_C"/>
    <property type="match status" value="1"/>
</dbReference>
<keyword evidence="5 11" id="KW-0378">Hydrolase</keyword>
<comment type="caution">
    <text evidence="11">The sequence shown here is derived from an EMBL/GenBank/DDBJ whole genome shotgun (WGS) entry which is preliminary data.</text>
</comment>
<evidence type="ECO:0000313" key="12">
    <source>
        <dbReference type="Proteomes" id="UP000583556"/>
    </source>
</evidence>
<dbReference type="EC" id="3.2.1.21" evidence="3"/>
<reference evidence="11 12" key="1">
    <citation type="submission" date="2020-04" db="EMBL/GenBank/DDBJ databases">
        <title>Novosphingobium sp. TW-4 isolated from soil.</title>
        <authorList>
            <person name="Dahal R.H."/>
            <person name="Chaudhary D.K."/>
        </authorList>
    </citation>
    <scope>NUCLEOTIDE SEQUENCE [LARGE SCALE GENOMIC DNA]</scope>
    <source>
        <strain evidence="11 12">TW-4</strain>
    </source>
</reference>
<evidence type="ECO:0000313" key="11">
    <source>
        <dbReference type="EMBL" id="NML94069.1"/>
    </source>
</evidence>
<gene>
    <name evidence="11" type="ORF">HHL27_10385</name>
</gene>
<proteinExistence type="inferred from homology"/>
<dbReference type="PANTHER" id="PTHR30620">
    <property type="entry name" value="PERIPLASMIC BETA-GLUCOSIDASE-RELATED"/>
    <property type="match status" value="1"/>
</dbReference>
<dbReference type="EMBL" id="JABBGM010000004">
    <property type="protein sequence ID" value="NML94069.1"/>
    <property type="molecule type" value="Genomic_DNA"/>
</dbReference>
<dbReference type="InterPro" id="IPR036881">
    <property type="entry name" value="Glyco_hydro_3_C_sf"/>
</dbReference>
<dbReference type="GO" id="GO:0008422">
    <property type="term" value="F:beta-glucosidase activity"/>
    <property type="evidence" value="ECO:0007669"/>
    <property type="project" value="UniProtKB-EC"/>
</dbReference>